<dbReference type="InterPro" id="IPR058533">
    <property type="entry name" value="Cation_efflux_TM"/>
</dbReference>
<feature type="compositionally biased region" description="Low complexity" evidence="9">
    <location>
        <begin position="179"/>
        <end position="191"/>
    </location>
</feature>
<name>U6LJI6_9EIME</name>
<feature type="domain" description="Cation efflux protein transmembrane" evidence="11">
    <location>
        <begin position="233"/>
        <end position="278"/>
    </location>
</feature>
<evidence type="ECO:0000313" key="14">
    <source>
        <dbReference type="Proteomes" id="UP000030750"/>
    </source>
</evidence>
<comment type="similarity">
    <text evidence="2">Belongs to the cation diffusion facilitator (CDF) transporter (TC 2.A.4) family. SLC30A subfamily.</text>
</comment>
<protein>
    <submittedName>
        <fullName evidence="13">Cation efflux family protein, putative</fullName>
    </submittedName>
</protein>
<dbReference type="EMBL" id="HG710922">
    <property type="protein sequence ID" value="CDJ47940.1"/>
    <property type="molecule type" value="Genomic_DNA"/>
</dbReference>
<dbReference type="PANTHER" id="PTHR11562:SF17">
    <property type="entry name" value="RE54080P-RELATED"/>
    <property type="match status" value="1"/>
</dbReference>
<dbReference type="GO" id="GO:0005385">
    <property type="term" value="F:zinc ion transmembrane transporter activity"/>
    <property type="evidence" value="ECO:0007669"/>
    <property type="project" value="TreeGrafter"/>
</dbReference>
<organism evidence="13 14">
    <name type="scientific">Eimeria brunetti</name>
    <dbReference type="NCBI Taxonomy" id="51314"/>
    <lineage>
        <taxon>Eukaryota</taxon>
        <taxon>Sar</taxon>
        <taxon>Alveolata</taxon>
        <taxon>Apicomplexa</taxon>
        <taxon>Conoidasida</taxon>
        <taxon>Coccidia</taxon>
        <taxon>Eucoccidiorida</taxon>
        <taxon>Eimeriorina</taxon>
        <taxon>Eimeriidae</taxon>
        <taxon>Eimeria</taxon>
    </lineage>
</organism>
<feature type="domain" description="Cation efflux protein transmembrane" evidence="11">
    <location>
        <begin position="328"/>
        <end position="579"/>
    </location>
</feature>
<proteinExistence type="inferred from homology"/>
<feature type="transmembrane region" description="Helical" evidence="10">
    <location>
        <begin position="340"/>
        <end position="362"/>
    </location>
</feature>
<dbReference type="PANTHER" id="PTHR11562">
    <property type="entry name" value="CATION EFFLUX PROTEIN/ ZINC TRANSPORTER"/>
    <property type="match status" value="1"/>
</dbReference>
<feature type="compositionally biased region" description="Polar residues" evidence="9">
    <location>
        <begin position="73"/>
        <end position="89"/>
    </location>
</feature>
<evidence type="ECO:0000256" key="3">
    <source>
        <dbReference type="ARBA" id="ARBA00022448"/>
    </source>
</evidence>
<feature type="transmembrane region" description="Helical" evidence="10">
    <location>
        <begin position="296"/>
        <end position="320"/>
    </location>
</feature>
<evidence type="ECO:0000256" key="6">
    <source>
        <dbReference type="ARBA" id="ARBA00022989"/>
    </source>
</evidence>
<feature type="compositionally biased region" description="Low complexity" evidence="9">
    <location>
        <begin position="446"/>
        <end position="461"/>
    </location>
</feature>
<dbReference type="Pfam" id="PF16916">
    <property type="entry name" value="ZT_dimer"/>
    <property type="match status" value="1"/>
</dbReference>
<dbReference type="InterPro" id="IPR027470">
    <property type="entry name" value="Cation_efflux_CTD"/>
</dbReference>
<dbReference type="InterPro" id="IPR027469">
    <property type="entry name" value="Cation_efflux_TMD_sf"/>
</dbReference>
<reference evidence="13" key="1">
    <citation type="submission" date="2013-10" db="EMBL/GenBank/DDBJ databases">
        <title>Genomic analysis of the causative agents of coccidiosis in chickens.</title>
        <authorList>
            <person name="Reid A.J."/>
            <person name="Blake D."/>
            <person name="Billington K."/>
            <person name="Browne H."/>
            <person name="Dunn M."/>
            <person name="Hung S."/>
            <person name="Kawahara F."/>
            <person name="Miranda-Saavedra D."/>
            <person name="Mourier T."/>
            <person name="Nagra H."/>
            <person name="Otto T.D."/>
            <person name="Rawlings N."/>
            <person name="Sanchez A."/>
            <person name="Sanders M."/>
            <person name="Subramaniam C."/>
            <person name="Tay Y."/>
            <person name="Dear P."/>
            <person name="Doerig C."/>
            <person name="Gruber A."/>
            <person name="Parkinson J."/>
            <person name="Shirley M."/>
            <person name="Wan K.L."/>
            <person name="Berriman M."/>
            <person name="Tomley F."/>
            <person name="Pain A."/>
        </authorList>
    </citation>
    <scope>NUCLEOTIDE SEQUENCE [LARGE SCALE GENOMIC DNA]</scope>
    <source>
        <strain evidence="13">Houghton</strain>
    </source>
</reference>
<feature type="compositionally biased region" description="Low complexity" evidence="9">
    <location>
        <begin position="106"/>
        <end position="119"/>
    </location>
</feature>
<evidence type="ECO:0000259" key="12">
    <source>
        <dbReference type="Pfam" id="PF16916"/>
    </source>
</evidence>
<dbReference type="Proteomes" id="UP000030750">
    <property type="component" value="Unassembled WGS sequence"/>
</dbReference>
<keyword evidence="3" id="KW-0813">Transport</keyword>
<feature type="compositionally biased region" description="Polar residues" evidence="9">
    <location>
        <begin position="96"/>
        <end position="105"/>
    </location>
</feature>
<dbReference type="AlphaFoldDB" id="U6LJI6"/>
<feature type="compositionally biased region" description="Polar residues" evidence="9">
    <location>
        <begin position="159"/>
        <end position="178"/>
    </location>
</feature>
<comment type="subcellular location">
    <subcellularLocation>
        <location evidence="1">Membrane</location>
        <topology evidence="1">Multi-pass membrane protein</topology>
    </subcellularLocation>
</comment>
<dbReference type="SUPFAM" id="SSF161111">
    <property type="entry name" value="Cation efflux protein transmembrane domain-like"/>
    <property type="match status" value="2"/>
</dbReference>
<feature type="transmembrane region" description="Helical" evidence="10">
    <location>
        <begin position="233"/>
        <end position="253"/>
    </location>
</feature>
<keyword evidence="8 10" id="KW-0472">Membrane</keyword>
<reference evidence="13" key="2">
    <citation type="submission" date="2013-10" db="EMBL/GenBank/DDBJ databases">
        <authorList>
            <person name="Aslett M."/>
        </authorList>
    </citation>
    <scope>NUCLEOTIDE SEQUENCE [LARGE SCALE GENOMIC DNA]</scope>
    <source>
        <strain evidence="13">Houghton</strain>
    </source>
</reference>
<dbReference type="InterPro" id="IPR002524">
    <property type="entry name" value="Cation_efflux"/>
</dbReference>
<feature type="compositionally biased region" description="Basic and acidic residues" evidence="9">
    <location>
        <begin position="204"/>
        <end position="215"/>
    </location>
</feature>
<accession>U6LJI6</accession>
<dbReference type="InterPro" id="IPR050681">
    <property type="entry name" value="CDF/SLC30A"/>
</dbReference>
<feature type="region of interest" description="Disordered" evidence="9">
    <location>
        <begin position="26"/>
        <end position="215"/>
    </location>
</feature>
<evidence type="ECO:0000256" key="7">
    <source>
        <dbReference type="ARBA" id="ARBA00023065"/>
    </source>
</evidence>
<gene>
    <name evidence="13" type="ORF">EBH_0040570</name>
</gene>
<evidence type="ECO:0000256" key="4">
    <source>
        <dbReference type="ARBA" id="ARBA00022692"/>
    </source>
</evidence>
<evidence type="ECO:0000256" key="9">
    <source>
        <dbReference type="SAM" id="MobiDB-lite"/>
    </source>
</evidence>
<keyword evidence="14" id="KW-1185">Reference proteome</keyword>
<sequence>MARRGKGPRGAAVDDGQQRLQPLLQKATETAAGSRCCTEARSSRPESEAVSDWNGASSSSSSSSSRTCCNGKGASSRSSGGCCNGQSREMSVDNADCSSNNQSCGQQPQRAQQQQQQRQRQQREQELMTAGPQTCGGGCGSTCSADSDPQHEHQGMLLSPSQVSGGSSDDPCTSPPQHQQEAQQQQGAEEAGQGGAVEIPMQRGTRDSSPDDSRVLRRQLAVDTAATRARRKLLVASAVCLVFMAIEVVAGVISNSLALMTDASHLLSDLCAFLISVCLVLPCLHRCLSLASQGVFCWLSGPVACLPFLLLLFVVIAATVPLVCLKGTMSMSFGYHRAEILGALLSVLLIWGVTAALVVAALHRIASPQRVQGGLMFLTASIGTAANLFMAHILHIHSHGIGRIHTTHTGLSADGDGHGSNSSGGCCSSGRRARPLLPLRTHGCCGDSSRNSSSSGSSGSSHDTHGHHKDEGNALLLQRRSSDLEQQRQQAATTTTEDDVYVRMEEDDPEAEIESMNLRAAYIHAVGDLLQNIGVMIASAIIWYNPEYSIADPACTLVFSMFVLLTTISIIREAVNVLMEGTPLGLDVAVLQSDLVSLRGVLEVHDLHVWSISIGRPALACHLVVCDEEAARRVLRAATLLCQRKHGILHTTIQTDFSSDAPCCDTEAHQKCMEPLTRAEL</sequence>
<keyword evidence="4 10" id="KW-0812">Transmembrane</keyword>
<feature type="transmembrane region" description="Helical" evidence="10">
    <location>
        <begin position="265"/>
        <end position="284"/>
    </location>
</feature>
<dbReference type="GO" id="GO:0005886">
    <property type="term" value="C:plasma membrane"/>
    <property type="evidence" value="ECO:0007669"/>
    <property type="project" value="TreeGrafter"/>
</dbReference>
<dbReference type="VEuPathDB" id="ToxoDB:EBH_0040570"/>
<keyword evidence="7" id="KW-0406">Ion transport</keyword>
<dbReference type="Gene3D" id="1.20.1510.10">
    <property type="entry name" value="Cation efflux protein transmembrane domain"/>
    <property type="match status" value="2"/>
</dbReference>
<evidence type="ECO:0000256" key="10">
    <source>
        <dbReference type="SAM" id="Phobius"/>
    </source>
</evidence>
<keyword evidence="5" id="KW-0864">Zinc transport</keyword>
<keyword evidence="5" id="KW-0862">Zinc</keyword>
<dbReference type="NCBIfam" id="TIGR01297">
    <property type="entry name" value="CDF"/>
    <property type="match status" value="1"/>
</dbReference>
<dbReference type="Pfam" id="PF01545">
    <property type="entry name" value="Cation_efflux"/>
    <property type="match status" value="2"/>
</dbReference>
<feature type="region of interest" description="Disordered" evidence="9">
    <location>
        <begin position="444"/>
        <end position="469"/>
    </location>
</feature>
<evidence type="ECO:0000256" key="1">
    <source>
        <dbReference type="ARBA" id="ARBA00004141"/>
    </source>
</evidence>
<evidence type="ECO:0000313" key="13">
    <source>
        <dbReference type="EMBL" id="CDJ47940.1"/>
    </source>
</evidence>
<feature type="domain" description="Cation efflux protein cytoplasmic" evidence="12">
    <location>
        <begin position="587"/>
        <end position="656"/>
    </location>
</feature>
<dbReference type="OrthoDB" id="9944568at2759"/>
<evidence type="ECO:0000259" key="11">
    <source>
        <dbReference type="Pfam" id="PF01545"/>
    </source>
</evidence>
<evidence type="ECO:0000256" key="5">
    <source>
        <dbReference type="ARBA" id="ARBA00022906"/>
    </source>
</evidence>
<keyword evidence="6 10" id="KW-1133">Transmembrane helix</keyword>
<evidence type="ECO:0000256" key="8">
    <source>
        <dbReference type="ARBA" id="ARBA00023136"/>
    </source>
</evidence>
<evidence type="ECO:0000256" key="2">
    <source>
        <dbReference type="ARBA" id="ARBA00008873"/>
    </source>
</evidence>